<dbReference type="InterPro" id="IPR039664">
    <property type="entry name" value="GRB/APBB1IP"/>
</dbReference>
<evidence type="ECO:0000256" key="4">
    <source>
        <dbReference type="ARBA" id="ARBA00022553"/>
    </source>
</evidence>
<dbReference type="PROSITE" id="PS50003">
    <property type="entry name" value="PH_DOMAIN"/>
    <property type="match status" value="1"/>
</dbReference>
<feature type="region of interest" description="Disordered" evidence="7">
    <location>
        <begin position="1"/>
        <end position="29"/>
    </location>
</feature>
<dbReference type="GO" id="GO:0005737">
    <property type="term" value="C:cytoplasm"/>
    <property type="evidence" value="ECO:0007669"/>
    <property type="project" value="UniProtKB-SubCell"/>
</dbReference>
<dbReference type="Gene3D" id="2.30.29.30">
    <property type="entry name" value="Pleckstrin-homology domain (PH domain)/Phosphotyrosine-binding domain (PTB)"/>
    <property type="match status" value="1"/>
</dbReference>
<organism evidence="11 12">
    <name type="scientific">Hippocampus comes</name>
    <name type="common">Tiger tail seahorse</name>
    <dbReference type="NCBI Taxonomy" id="109280"/>
    <lineage>
        <taxon>Eukaryota</taxon>
        <taxon>Metazoa</taxon>
        <taxon>Chordata</taxon>
        <taxon>Craniata</taxon>
        <taxon>Vertebrata</taxon>
        <taxon>Euteleostomi</taxon>
        <taxon>Actinopterygii</taxon>
        <taxon>Neopterygii</taxon>
        <taxon>Teleostei</taxon>
        <taxon>Neoteleostei</taxon>
        <taxon>Acanthomorphata</taxon>
        <taxon>Syngnathiaria</taxon>
        <taxon>Syngnathiformes</taxon>
        <taxon>Syngnathoidei</taxon>
        <taxon>Syngnathidae</taxon>
        <taxon>Hippocampus</taxon>
    </lineage>
</organism>
<dbReference type="PROSITE" id="PS50200">
    <property type="entry name" value="RA"/>
    <property type="match status" value="1"/>
</dbReference>
<accession>A0A3Q2YAE1</accession>
<evidence type="ECO:0000313" key="12">
    <source>
        <dbReference type="Proteomes" id="UP000264820"/>
    </source>
</evidence>
<feature type="compositionally biased region" description="Basic and acidic residues" evidence="7">
    <location>
        <begin position="1"/>
        <end position="18"/>
    </location>
</feature>
<dbReference type="PRINTS" id="PR00401">
    <property type="entry name" value="SH2DOMAIN"/>
</dbReference>
<dbReference type="SMART" id="SM00314">
    <property type="entry name" value="RA"/>
    <property type="match status" value="1"/>
</dbReference>
<dbReference type="InterPro" id="IPR001849">
    <property type="entry name" value="PH_domain"/>
</dbReference>
<dbReference type="SMART" id="SM00252">
    <property type="entry name" value="SH2"/>
    <property type="match status" value="1"/>
</dbReference>
<dbReference type="PANTHER" id="PTHR11243:SF25">
    <property type="entry name" value="GROWTH FACTOR RECEPTOR-BOUND PROTEIN 7"/>
    <property type="match status" value="1"/>
</dbReference>
<dbReference type="AlphaFoldDB" id="A0A3Q2YAE1"/>
<evidence type="ECO:0000259" key="10">
    <source>
        <dbReference type="PROSITE" id="PS50200"/>
    </source>
</evidence>
<dbReference type="Proteomes" id="UP000264820">
    <property type="component" value="Unplaced"/>
</dbReference>
<dbReference type="Gene3D" id="3.10.20.90">
    <property type="entry name" value="Phosphatidylinositol 3-kinase Catalytic Subunit, Chain A, domain 1"/>
    <property type="match status" value="1"/>
</dbReference>
<dbReference type="GeneTree" id="ENSGT00940000158710"/>
<evidence type="ECO:0000256" key="2">
    <source>
        <dbReference type="ARBA" id="ARBA00006708"/>
    </source>
</evidence>
<dbReference type="SMART" id="SM00233">
    <property type="entry name" value="PH"/>
    <property type="match status" value="1"/>
</dbReference>
<feature type="domain" description="PH" evidence="9">
    <location>
        <begin position="228"/>
        <end position="337"/>
    </location>
</feature>
<dbReference type="InterPro" id="IPR000980">
    <property type="entry name" value="SH2"/>
</dbReference>
<feature type="domain" description="SH2" evidence="8">
    <location>
        <begin position="430"/>
        <end position="526"/>
    </location>
</feature>
<dbReference type="OMA" id="KLWKRCF"/>
<feature type="region of interest" description="Disordered" evidence="7">
    <location>
        <begin position="62"/>
        <end position="95"/>
    </location>
</feature>
<evidence type="ECO:0000256" key="1">
    <source>
        <dbReference type="ARBA" id="ARBA00004496"/>
    </source>
</evidence>
<comment type="similarity">
    <text evidence="2">Belongs to the GRB7/10/14 family.</text>
</comment>
<evidence type="ECO:0000313" key="11">
    <source>
        <dbReference type="Ensembl" id="ENSHCOP00000014701.1"/>
    </source>
</evidence>
<evidence type="ECO:0000259" key="8">
    <source>
        <dbReference type="PROSITE" id="PS50001"/>
    </source>
</evidence>
<evidence type="ECO:0000256" key="5">
    <source>
        <dbReference type="ARBA" id="ARBA00022999"/>
    </source>
</evidence>
<dbReference type="Gene3D" id="3.30.505.10">
    <property type="entry name" value="SH2 domain"/>
    <property type="match status" value="1"/>
</dbReference>
<dbReference type="CDD" id="cd01259">
    <property type="entry name" value="PH_APBB1IP"/>
    <property type="match status" value="1"/>
</dbReference>
<reference evidence="11" key="2">
    <citation type="submission" date="2025-09" db="UniProtKB">
        <authorList>
            <consortium name="Ensembl"/>
        </authorList>
    </citation>
    <scope>IDENTIFICATION</scope>
</reference>
<dbReference type="Pfam" id="PF00017">
    <property type="entry name" value="SH2"/>
    <property type="match status" value="1"/>
</dbReference>
<evidence type="ECO:0000259" key="9">
    <source>
        <dbReference type="PROSITE" id="PS50003"/>
    </source>
</evidence>
<dbReference type="Pfam" id="PF00169">
    <property type="entry name" value="PH"/>
    <property type="match status" value="1"/>
</dbReference>
<dbReference type="InterPro" id="IPR036860">
    <property type="entry name" value="SH2_dom_sf"/>
</dbReference>
<evidence type="ECO:0000256" key="3">
    <source>
        <dbReference type="ARBA" id="ARBA00022490"/>
    </source>
</evidence>
<name>A0A3Q2YAE1_HIPCM</name>
<dbReference type="SUPFAM" id="SSF54236">
    <property type="entry name" value="Ubiquitin-like"/>
    <property type="match status" value="1"/>
</dbReference>
<dbReference type="GO" id="GO:0007165">
    <property type="term" value="P:signal transduction"/>
    <property type="evidence" value="ECO:0007669"/>
    <property type="project" value="InterPro"/>
</dbReference>
<dbReference type="InterPro" id="IPR015042">
    <property type="entry name" value="BPS-dom"/>
</dbReference>
<proteinExistence type="inferred from homology"/>
<dbReference type="PROSITE" id="PS50001">
    <property type="entry name" value="SH2"/>
    <property type="match status" value="1"/>
</dbReference>
<comment type="subcellular location">
    <subcellularLocation>
        <location evidence="1">Cytoplasm</location>
    </subcellularLocation>
</comment>
<dbReference type="Pfam" id="PF21989">
    <property type="entry name" value="RA_2"/>
    <property type="match status" value="1"/>
</dbReference>
<dbReference type="SUPFAM" id="SSF50729">
    <property type="entry name" value="PH domain-like"/>
    <property type="match status" value="1"/>
</dbReference>
<sequence>MSRKESLEDDVTRPEAHRSQPINIAGGAFVTSRSNWRERLSSSAPPVPNPFPELCGLTRSPVPSATASLAAGDKRLQQQQQQCQKRTSEPSKWSPQNLDEGKLLKVFGEDEHGRSLRVSDGATAMDVCRMLMTTGGCSEREHWALMEVHPALGLERCLEDHEAVLEVQASWAVKAETRLVFCKNYAKYEFFRKPALFFPDAMISDSADGGKPMTSQQLVQDLVHSGSCPEIQGFLHLKDSTRKSWKRAHFFLRRSGLYCSTKGASKEPRHLQYVADLRDLHVYNVVNARKLYAAPQNFCFAITSSGSPVRLHHVKMLCADSEQTRTCWTSAFRLFKYGKQLQCNFQQSKWTHRGLEGTNLMEGKAKSEANLVAMDFSGSSGGRVIENPSEAECAEWQEGRARRRREALRCSLPNLSSASGPPLLHAGQAWFHGNVSRKRAETLIEEQGLVDGTFLIRVSQRHAQCFVLSLCFELKTKHFLVIPCEDGGRQYLTMDDGVTVFTDLLQLVDFHQINKGILPVCLKRPCVCVAL</sequence>
<dbReference type="STRING" id="109280.ENSHCOP00000014701"/>
<dbReference type="InterPro" id="IPR000159">
    <property type="entry name" value="RA_dom"/>
</dbReference>
<keyword evidence="5 6" id="KW-0727">SH2 domain</keyword>
<dbReference type="PANTHER" id="PTHR11243">
    <property type="entry name" value="GROWTH FACTOR RECEPTOR-BOUND PROTEIN"/>
    <property type="match status" value="1"/>
</dbReference>
<dbReference type="InterPro" id="IPR029071">
    <property type="entry name" value="Ubiquitin-like_domsf"/>
</dbReference>
<dbReference type="InterPro" id="IPR039665">
    <property type="entry name" value="PH_APBB1IP"/>
</dbReference>
<keyword evidence="3" id="KW-0963">Cytoplasm</keyword>
<dbReference type="Ensembl" id="ENSHCOT00000027792.1">
    <property type="protein sequence ID" value="ENSHCOP00000014701.1"/>
    <property type="gene ID" value="ENSHCOG00000018144.1"/>
</dbReference>
<keyword evidence="4" id="KW-0597">Phosphoprotein</keyword>
<evidence type="ECO:0000256" key="6">
    <source>
        <dbReference type="PROSITE-ProRule" id="PRU00191"/>
    </source>
</evidence>
<dbReference type="Pfam" id="PF08947">
    <property type="entry name" value="BPS"/>
    <property type="match status" value="1"/>
</dbReference>
<protein>
    <submittedName>
        <fullName evidence="11">Growth factor receptor bound protein 7</fullName>
    </submittedName>
</protein>
<keyword evidence="12" id="KW-1185">Reference proteome</keyword>
<dbReference type="SUPFAM" id="SSF55550">
    <property type="entry name" value="SH2 domain"/>
    <property type="match status" value="1"/>
</dbReference>
<reference evidence="11" key="1">
    <citation type="submission" date="2025-08" db="UniProtKB">
        <authorList>
            <consortium name="Ensembl"/>
        </authorList>
    </citation>
    <scope>IDENTIFICATION</scope>
</reference>
<dbReference type="InterPro" id="IPR011993">
    <property type="entry name" value="PH-like_dom_sf"/>
</dbReference>
<evidence type="ECO:0000256" key="7">
    <source>
        <dbReference type="SAM" id="MobiDB-lite"/>
    </source>
</evidence>
<feature type="domain" description="Ras-associating" evidence="10">
    <location>
        <begin position="100"/>
        <end position="186"/>
    </location>
</feature>